<sequence length="77" mass="9030">MQELGPIEIAPKYFLVFENLIKVLSIQRVIRACRQCKEDSPKLMQVIKKLQLFPEIIFNLLTKFSITICQRIRIPPS</sequence>
<dbReference type="Proteomes" id="UP000011532">
    <property type="component" value="Unassembled WGS sequence"/>
</dbReference>
<proteinExistence type="predicted"/>
<evidence type="ECO:0000313" key="2">
    <source>
        <dbReference type="Proteomes" id="UP000011532"/>
    </source>
</evidence>
<reference evidence="2" key="1">
    <citation type="submission" date="2012-11" db="EMBL/GenBank/DDBJ databases">
        <authorList>
            <person name="Becker E.A."/>
            <person name="Seitzer P."/>
            <person name="Tritt A."/>
            <person name="Larsen D."/>
            <person name="Yao A."/>
            <person name="Wu D."/>
            <person name="Darling A."/>
            <person name="Eisen J.A."/>
            <person name="Facciotti M.T."/>
        </authorList>
    </citation>
    <scope>NUCLEOTIDE SEQUENCE [LARGE SCALE GENOMIC DNA]</scope>
    <source>
        <strain evidence="2">ATCC 29605 / DSM 3757 / JCM 8879 / NBRC 14742 / NCIMB 2012 / VKM B-1768 / DS2</strain>
    </source>
</reference>
<accession>L9V8K0</accession>
<protein>
    <submittedName>
        <fullName evidence="1">Uncharacterized protein</fullName>
    </submittedName>
</protein>
<name>L9V8K0_HALVD</name>
<organism evidence="1 2">
    <name type="scientific">Haloferax volcanii (strain ATCC 29605 / DSM 3757 / JCM 8879 / NBRC 14742 / NCIMB 2012 / VKM B-1768 / DS2)</name>
    <name type="common">Halobacterium volcanii</name>
    <dbReference type="NCBI Taxonomy" id="309800"/>
    <lineage>
        <taxon>Archaea</taxon>
        <taxon>Methanobacteriati</taxon>
        <taxon>Methanobacteriota</taxon>
        <taxon>Stenosarchaea group</taxon>
        <taxon>Halobacteria</taxon>
        <taxon>Halobacteriales</taxon>
        <taxon>Haloferacaceae</taxon>
        <taxon>Haloferax</taxon>
    </lineage>
</organism>
<dbReference type="AlphaFoldDB" id="L9V8K0"/>
<gene>
    <name evidence="1" type="ORF">C498_06660</name>
</gene>
<comment type="caution">
    <text evidence="1">The sequence shown here is derived from an EMBL/GenBank/DDBJ whole genome shotgun (WGS) entry which is preliminary data.</text>
</comment>
<dbReference type="EMBL" id="AOHU01000042">
    <property type="protein sequence ID" value="ELY33301.1"/>
    <property type="molecule type" value="Genomic_DNA"/>
</dbReference>
<evidence type="ECO:0000313" key="1">
    <source>
        <dbReference type="EMBL" id="ELY33301.1"/>
    </source>
</evidence>
<reference evidence="1 2" key="2">
    <citation type="journal article" date="2014" name="PLoS Genet.">
        <title>Phylogenetically driven sequencing of extremely halophilic archaea reveals strategies for static and dynamic osmo-response.</title>
        <authorList>
            <person name="Becker E.A."/>
            <person name="Seitzer P.M."/>
            <person name="Tritt A."/>
            <person name="Larsen D."/>
            <person name="Krusor M."/>
            <person name="Yao A.I."/>
            <person name="Wu D."/>
            <person name="Madern D."/>
            <person name="Eisen J.A."/>
            <person name="Darling A.E."/>
            <person name="Facciotti M.T."/>
        </authorList>
    </citation>
    <scope>NUCLEOTIDE SEQUENCE [LARGE SCALE GENOMIC DNA]</scope>
    <source>
        <strain evidence="2">ATCC 29605 / DSM 3757 / JCM 8879 / NBRC 14742 / NCIMB 2012 / VKM B-1768 / DS2</strain>
    </source>
</reference>